<feature type="domain" description="Fibronectin type-III" evidence="11">
    <location>
        <begin position="553"/>
        <end position="651"/>
    </location>
</feature>
<dbReference type="InterPro" id="IPR003961">
    <property type="entry name" value="FN3_dom"/>
</dbReference>
<keyword evidence="3 10" id="KW-0812">Transmembrane</keyword>
<evidence type="ECO:0000256" key="10">
    <source>
        <dbReference type="SAM" id="Phobius"/>
    </source>
</evidence>
<dbReference type="InParanoid" id="A0A667ZXB3"/>
<keyword evidence="5" id="KW-0677">Repeat</keyword>
<dbReference type="InterPro" id="IPR052672">
    <property type="entry name" value="Type1_Cytokine_Rcpt_Type2"/>
</dbReference>
<evidence type="ECO:0000256" key="8">
    <source>
        <dbReference type="ARBA" id="ARBA00023170"/>
    </source>
</evidence>
<keyword evidence="9" id="KW-0325">Glycoprotein</keyword>
<gene>
    <name evidence="12" type="primary">osmr</name>
</gene>
<keyword evidence="6 10" id="KW-1133">Transmembrane helix</keyword>
<evidence type="ECO:0000259" key="11">
    <source>
        <dbReference type="PROSITE" id="PS50853"/>
    </source>
</evidence>
<evidence type="ECO:0000313" key="12">
    <source>
        <dbReference type="Ensembl" id="ENSMMDP00005037531.1"/>
    </source>
</evidence>
<evidence type="ECO:0000256" key="2">
    <source>
        <dbReference type="ARBA" id="ARBA00008921"/>
    </source>
</evidence>
<evidence type="ECO:0000313" key="13">
    <source>
        <dbReference type="Proteomes" id="UP000472263"/>
    </source>
</evidence>
<protein>
    <recommendedName>
        <fullName evidence="11">Fibronectin type-III domain-containing protein</fullName>
    </recommendedName>
</protein>
<evidence type="ECO:0000256" key="6">
    <source>
        <dbReference type="ARBA" id="ARBA00022989"/>
    </source>
</evidence>
<evidence type="ECO:0000256" key="7">
    <source>
        <dbReference type="ARBA" id="ARBA00023136"/>
    </source>
</evidence>
<sequence length="730" mass="81850">QKLEVRWLSNSSGLKDGRNLYEIQIGRTENLTIVYSVSNTYSWTWTSSLPLECADHSVRIRRFYNQSLPSPWSEWMTNYGEMNNTRIFPFQRVLREGASTMLCCVPPRGVHITGMAFNGSQYPLISIGDRVKAISVKNLTIPARLFQGVLFSCNDTTAETNKCFNYISFPPQKPESISCSTTDLKTVNCIWDPGRKSNLVDPYRRTHTLHIANSDQEPIKCKESSCHFPAVPHLDEYNISVVVGNQLGEERESYCFNISDRVLPALEWTRVWPGVTNSTLSWIIQGNLSGLDILCQVVTNQESTIMVSFIRYNYEMITRDYCKVKLGHLLPNTHYSARARCAVKGKLWGDWAQPIAFTTYPLVTLDVWRRVEQLSSNSLRKVTLFWTPHVPGLAASNIIQGYTVRWTQGGRNGTEWKDNGQAQAEIIIGAGRCDFSVQAVVRAGSSIPDHITIPQTEDRGEHGNTTGALQLTWAEYDHATCGYTVEWCIVGTVTPCTLQWRKVPEGNNSLLLPARNFEAGYRYTFNIYGCTENGHRLLEIQTGYIQELKSVQSPSLVGAVRSTSSSVTLEWLYDEDDQAGFITGYLASVQEVGQEAAPVLLNVTVADPRRKSVTIEGLQESREYTVYLSALTKKGRGPPATITIRTKANYTVHLVKILIPVLLLLCCTILLWPQRTMVKSGLKGILSYPAGMNIRTIEIDIYTNAYLSHACLHSPQQELAGLQHPGNAHT</sequence>
<comment type="similarity">
    <text evidence="2">Belongs to the type I cytokine receptor family. Type 2 subfamily.</text>
</comment>
<dbReference type="PROSITE" id="PS50853">
    <property type="entry name" value="FN3"/>
    <property type="match status" value="1"/>
</dbReference>
<dbReference type="Pfam" id="PF17971">
    <property type="entry name" value="LIFR_D2"/>
    <property type="match status" value="1"/>
</dbReference>
<reference evidence="12" key="1">
    <citation type="submission" date="2019-06" db="EMBL/GenBank/DDBJ databases">
        <authorList>
            <consortium name="Wellcome Sanger Institute Data Sharing"/>
        </authorList>
    </citation>
    <scope>NUCLEOTIDE SEQUENCE [LARGE SCALE GENOMIC DNA]</scope>
</reference>
<dbReference type="PANTHER" id="PTHR48423">
    <property type="entry name" value="INTERLEUKIN-27 RECEPTOR SUBUNIT ALPHA"/>
    <property type="match status" value="1"/>
</dbReference>
<dbReference type="Pfam" id="PF00041">
    <property type="entry name" value="fn3"/>
    <property type="match status" value="1"/>
</dbReference>
<reference evidence="12" key="3">
    <citation type="submission" date="2025-09" db="UniProtKB">
        <authorList>
            <consortium name="Ensembl"/>
        </authorList>
    </citation>
    <scope>IDENTIFICATION</scope>
</reference>
<dbReference type="Pfam" id="PF25552">
    <property type="entry name" value="LIFR_D4"/>
    <property type="match status" value="1"/>
</dbReference>
<keyword evidence="8" id="KW-0675">Receptor</keyword>
<proteinExistence type="inferred from homology"/>
<evidence type="ECO:0000256" key="4">
    <source>
        <dbReference type="ARBA" id="ARBA00022729"/>
    </source>
</evidence>
<evidence type="ECO:0000256" key="1">
    <source>
        <dbReference type="ARBA" id="ARBA00004479"/>
    </source>
</evidence>
<dbReference type="InterPro" id="IPR040817">
    <property type="entry name" value="LIFR_D2"/>
</dbReference>
<dbReference type="CDD" id="cd00063">
    <property type="entry name" value="FN3"/>
    <property type="match status" value="1"/>
</dbReference>
<evidence type="ECO:0000256" key="3">
    <source>
        <dbReference type="ARBA" id="ARBA00022692"/>
    </source>
</evidence>
<dbReference type="Proteomes" id="UP000472263">
    <property type="component" value="Chromosome 9"/>
</dbReference>
<comment type="subcellular location">
    <subcellularLocation>
        <location evidence="1">Membrane</location>
        <topology evidence="1">Single-pass type I membrane protein</topology>
    </subcellularLocation>
</comment>
<dbReference type="AlphaFoldDB" id="A0A667ZXB3"/>
<dbReference type="GO" id="GO:0005886">
    <property type="term" value="C:plasma membrane"/>
    <property type="evidence" value="ECO:0007669"/>
    <property type="project" value="UniProtKB-ARBA"/>
</dbReference>
<dbReference type="GeneTree" id="ENSGT00940000155776"/>
<reference evidence="12" key="2">
    <citation type="submission" date="2025-08" db="UniProtKB">
        <authorList>
            <consortium name="Ensembl"/>
        </authorList>
    </citation>
    <scope>IDENTIFICATION</scope>
</reference>
<evidence type="ECO:0000256" key="9">
    <source>
        <dbReference type="ARBA" id="ARBA00023180"/>
    </source>
</evidence>
<dbReference type="SUPFAM" id="SSF49265">
    <property type="entry name" value="Fibronectin type III"/>
    <property type="match status" value="3"/>
</dbReference>
<organism evidence="12 13">
    <name type="scientific">Myripristis murdjan</name>
    <name type="common">pinecone soldierfish</name>
    <dbReference type="NCBI Taxonomy" id="586833"/>
    <lineage>
        <taxon>Eukaryota</taxon>
        <taxon>Metazoa</taxon>
        <taxon>Chordata</taxon>
        <taxon>Craniata</taxon>
        <taxon>Vertebrata</taxon>
        <taxon>Euteleostomi</taxon>
        <taxon>Actinopterygii</taxon>
        <taxon>Neopterygii</taxon>
        <taxon>Teleostei</taxon>
        <taxon>Neoteleostei</taxon>
        <taxon>Acanthomorphata</taxon>
        <taxon>Holocentriformes</taxon>
        <taxon>Holocentridae</taxon>
        <taxon>Myripristis</taxon>
    </lineage>
</organism>
<dbReference type="Ensembl" id="ENSMMDT00005038326.1">
    <property type="protein sequence ID" value="ENSMMDP00005037531.1"/>
    <property type="gene ID" value="ENSMMDG00005017492.1"/>
</dbReference>
<name>A0A667ZXB3_9TELE</name>
<keyword evidence="7 10" id="KW-0472">Membrane</keyword>
<dbReference type="PANTHER" id="PTHR48423:SF1">
    <property type="entry name" value="INTERLEUKIN-27 RECEPTOR SUBUNIT ALPHA"/>
    <property type="match status" value="1"/>
</dbReference>
<dbReference type="Gene3D" id="2.60.40.10">
    <property type="entry name" value="Immunoglobulins"/>
    <property type="match status" value="7"/>
</dbReference>
<feature type="transmembrane region" description="Helical" evidence="10">
    <location>
        <begin position="650"/>
        <end position="672"/>
    </location>
</feature>
<keyword evidence="4" id="KW-0732">Signal</keyword>
<keyword evidence="13" id="KW-1185">Reference proteome</keyword>
<dbReference type="InterPro" id="IPR013783">
    <property type="entry name" value="Ig-like_fold"/>
</dbReference>
<accession>A0A667ZXB3</accession>
<dbReference type="SMART" id="SM00060">
    <property type="entry name" value="FN3"/>
    <property type="match status" value="3"/>
</dbReference>
<dbReference type="InterPro" id="IPR036116">
    <property type="entry name" value="FN3_sf"/>
</dbReference>
<evidence type="ECO:0000256" key="5">
    <source>
        <dbReference type="ARBA" id="ARBA00022737"/>
    </source>
</evidence>